<name>A0ABT3PJQ8_9BACT</name>
<dbReference type="EMBL" id="JAGGJA010000003">
    <property type="protein sequence ID" value="MCW9706188.1"/>
    <property type="molecule type" value="Genomic_DNA"/>
</dbReference>
<protein>
    <submittedName>
        <fullName evidence="1">Uncharacterized protein</fullName>
    </submittedName>
</protein>
<comment type="caution">
    <text evidence="1">The sequence shown here is derived from an EMBL/GenBank/DDBJ whole genome shotgun (WGS) entry which is preliminary data.</text>
</comment>
<sequence>MDLDMPEEQYQKILKQIKSDDSPVGIDAGKTHVLILQKLLDIEKRLEALEEAFSKDSDRQS</sequence>
<dbReference type="RefSeq" id="WP_265764892.1">
    <property type="nucleotide sequence ID" value="NZ_JAGGJA010000003.1"/>
</dbReference>
<evidence type="ECO:0000313" key="2">
    <source>
        <dbReference type="Proteomes" id="UP001207918"/>
    </source>
</evidence>
<keyword evidence="2" id="KW-1185">Reference proteome</keyword>
<reference evidence="1 2" key="1">
    <citation type="submission" date="2021-03" db="EMBL/GenBank/DDBJ databases">
        <title>Aliifodinibius sp. nov., a new bacterium isolated from saline soil.</title>
        <authorList>
            <person name="Galisteo C."/>
            <person name="De La Haba R."/>
            <person name="Sanchez-Porro C."/>
            <person name="Ventosa A."/>
        </authorList>
    </citation>
    <scope>NUCLEOTIDE SEQUENCE [LARGE SCALE GENOMIC DNA]</scope>
    <source>
        <strain evidence="1 2">1BSP15-2V2</strain>
    </source>
</reference>
<evidence type="ECO:0000313" key="1">
    <source>
        <dbReference type="EMBL" id="MCW9706188.1"/>
    </source>
</evidence>
<dbReference type="Proteomes" id="UP001207918">
    <property type="component" value="Unassembled WGS sequence"/>
</dbReference>
<accession>A0ABT3PJQ8</accession>
<proteinExistence type="predicted"/>
<gene>
    <name evidence="1" type="ORF">J6I44_04960</name>
</gene>
<organism evidence="1 2">
    <name type="scientific">Fodinibius salsisoli</name>
    <dbReference type="NCBI Taxonomy" id="2820877"/>
    <lineage>
        <taxon>Bacteria</taxon>
        <taxon>Pseudomonadati</taxon>
        <taxon>Balneolota</taxon>
        <taxon>Balneolia</taxon>
        <taxon>Balneolales</taxon>
        <taxon>Balneolaceae</taxon>
        <taxon>Fodinibius</taxon>
    </lineage>
</organism>